<dbReference type="EMBL" id="MU001694">
    <property type="protein sequence ID" value="KAF2453994.1"/>
    <property type="molecule type" value="Genomic_DNA"/>
</dbReference>
<organism evidence="2 3">
    <name type="scientific">Lineolata rhizophorae</name>
    <dbReference type="NCBI Taxonomy" id="578093"/>
    <lineage>
        <taxon>Eukaryota</taxon>
        <taxon>Fungi</taxon>
        <taxon>Dikarya</taxon>
        <taxon>Ascomycota</taxon>
        <taxon>Pezizomycotina</taxon>
        <taxon>Dothideomycetes</taxon>
        <taxon>Dothideomycetes incertae sedis</taxon>
        <taxon>Lineolatales</taxon>
        <taxon>Lineolataceae</taxon>
        <taxon>Lineolata</taxon>
    </lineage>
</organism>
<sequence>MTFDQDTSPRPRPTRSPRSTASPVSCQPLSPFRRQRVRNTSDRSASKDGDNIEDYVDISFDAPKPCLEPWRLASLKEAANTPLRSGRGFVIPSIFTEELRNVISAQRDVTSLRVRVQDERLALQRKRKNVADHDRLFMDELRRQWIDGAGPNLDSLETLYSQSAEARDRIGPAETDYDDLEMRLGHLEFKLAKDTENLWAKVERGPENADDANPYRGSEESSIAFETNSDDEMEHDLGESLQDGHEDCPKPLFPESPECVKAESGASFKAYDQKLNIHTQNEAIVPDEVSLDALSSMTRNSACAFLASWSEGDADHLLSLEERIQKFFADEASTIAPFSLEVDQLLSKSTRPQVSGYLHGPSSRDSASRVNEWIRDNLRNSRMERLRLRLAAIHAGEKLLRRATRSDDVLCSHSRAMLSNTVQATRRPRTKSVHVQRPHAE</sequence>
<evidence type="ECO:0000313" key="3">
    <source>
        <dbReference type="Proteomes" id="UP000799766"/>
    </source>
</evidence>
<reference evidence="2" key="1">
    <citation type="journal article" date="2020" name="Stud. Mycol.">
        <title>101 Dothideomycetes genomes: a test case for predicting lifestyles and emergence of pathogens.</title>
        <authorList>
            <person name="Haridas S."/>
            <person name="Albert R."/>
            <person name="Binder M."/>
            <person name="Bloem J."/>
            <person name="Labutti K."/>
            <person name="Salamov A."/>
            <person name="Andreopoulos B."/>
            <person name="Baker S."/>
            <person name="Barry K."/>
            <person name="Bills G."/>
            <person name="Bluhm B."/>
            <person name="Cannon C."/>
            <person name="Castanera R."/>
            <person name="Culley D."/>
            <person name="Daum C."/>
            <person name="Ezra D."/>
            <person name="Gonzalez J."/>
            <person name="Henrissat B."/>
            <person name="Kuo A."/>
            <person name="Liang C."/>
            <person name="Lipzen A."/>
            <person name="Lutzoni F."/>
            <person name="Magnuson J."/>
            <person name="Mondo S."/>
            <person name="Nolan M."/>
            <person name="Ohm R."/>
            <person name="Pangilinan J."/>
            <person name="Park H.-J."/>
            <person name="Ramirez L."/>
            <person name="Alfaro M."/>
            <person name="Sun H."/>
            <person name="Tritt A."/>
            <person name="Yoshinaga Y."/>
            <person name="Zwiers L.-H."/>
            <person name="Turgeon B."/>
            <person name="Goodwin S."/>
            <person name="Spatafora J."/>
            <person name="Crous P."/>
            <person name="Grigoriev I."/>
        </authorList>
    </citation>
    <scope>NUCLEOTIDE SEQUENCE</scope>
    <source>
        <strain evidence="2">ATCC 16933</strain>
    </source>
</reference>
<gene>
    <name evidence="2" type="ORF">BDY21DRAFT_354759</name>
</gene>
<feature type="compositionally biased region" description="Basic residues" evidence="1">
    <location>
        <begin position="426"/>
        <end position="441"/>
    </location>
</feature>
<feature type="region of interest" description="Disordered" evidence="1">
    <location>
        <begin position="1"/>
        <end position="50"/>
    </location>
</feature>
<keyword evidence="3" id="KW-1185">Reference proteome</keyword>
<proteinExistence type="predicted"/>
<feature type="region of interest" description="Disordered" evidence="1">
    <location>
        <begin position="420"/>
        <end position="441"/>
    </location>
</feature>
<accession>A0A6A6NRE8</accession>
<dbReference type="OrthoDB" id="3553547at2759"/>
<feature type="compositionally biased region" description="Basic and acidic residues" evidence="1">
    <location>
        <begin position="39"/>
        <end position="50"/>
    </location>
</feature>
<dbReference type="AlphaFoldDB" id="A0A6A6NRE8"/>
<evidence type="ECO:0000313" key="2">
    <source>
        <dbReference type="EMBL" id="KAF2453994.1"/>
    </source>
</evidence>
<name>A0A6A6NRE8_9PEZI</name>
<evidence type="ECO:0000256" key="1">
    <source>
        <dbReference type="SAM" id="MobiDB-lite"/>
    </source>
</evidence>
<dbReference type="Proteomes" id="UP000799766">
    <property type="component" value="Unassembled WGS sequence"/>
</dbReference>
<protein>
    <submittedName>
        <fullName evidence="2">Uncharacterized protein</fullName>
    </submittedName>
</protein>